<dbReference type="EMBL" id="CAVMJV010000061">
    <property type="protein sequence ID" value="CAK5086745.1"/>
    <property type="molecule type" value="Genomic_DNA"/>
</dbReference>
<evidence type="ECO:0000313" key="2">
    <source>
        <dbReference type="Proteomes" id="UP001497535"/>
    </source>
</evidence>
<dbReference type="Proteomes" id="UP001497535">
    <property type="component" value="Unassembled WGS sequence"/>
</dbReference>
<sequence>MSRVEKKVGSYFQSLRVNKKYGYRARVTCDIPVIGLLYQVTPGGLGPIIYGSYRGGSVGTKIHAVEVDGKTTKSCAQAVEITWPCPDEAAAAAIF</sequence>
<accession>A0ACB1A5P1</accession>
<reference evidence="1" key="1">
    <citation type="submission" date="2023-11" db="EMBL/GenBank/DDBJ databases">
        <authorList>
            <person name="Poullet M."/>
        </authorList>
    </citation>
    <scope>NUCLEOTIDE SEQUENCE</scope>
    <source>
        <strain evidence="1">E1834</strain>
    </source>
</reference>
<comment type="caution">
    <text evidence="1">The sequence shown here is derived from an EMBL/GenBank/DDBJ whole genome shotgun (WGS) entry which is preliminary data.</text>
</comment>
<evidence type="ECO:0000313" key="1">
    <source>
        <dbReference type="EMBL" id="CAK5086745.1"/>
    </source>
</evidence>
<proteinExistence type="predicted"/>
<keyword evidence="2" id="KW-1185">Reference proteome</keyword>
<protein>
    <submittedName>
        <fullName evidence="1">Uncharacterized protein</fullName>
    </submittedName>
</protein>
<gene>
    <name evidence="1" type="ORF">MENTE1834_LOCUS34260</name>
</gene>
<name>A0ACB1A5P1_MELEN</name>
<organism evidence="1 2">
    <name type="scientific">Meloidogyne enterolobii</name>
    <name type="common">Root-knot nematode worm</name>
    <name type="synonym">Meloidogyne mayaguensis</name>
    <dbReference type="NCBI Taxonomy" id="390850"/>
    <lineage>
        <taxon>Eukaryota</taxon>
        <taxon>Metazoa</taxon>
        <taxon>Ecdysozoa</taxon>
        <taxon>Nematoda</taxon>
        <taxon>Chromadorea</taxon>
        <taxon>Rhabditida</taxon>
        <taxon>Tylenchina</taxon>
        <taxon>Tylenchomorpha</taxon>
        <taxon>Tylenchoidea</taxon>
        <taxon>Meloidogynidae</taxon>
        <taxon>Meloidogyninae</taxon>
        <taxon>Meloidogyne</taxon>
    </lineage>
</organism>